<dbReference type="EMBL" id="KQ435151">
    <property type="protein sequence ID" value="KZC14911.1"/>
    <property type="molecule type" value="Genomic_DNA"/>
</dbReference>
<keyword evidence="3" id="KW-1185">Reference proteome</keyword>
<sequence>MSAGRAAGTRHEQSTFPPVPAYVCVPASPTDRFPGARYDFTYRPVLPEYRIETCPYKGVEIHRMTEKKAPSTGCSQDEGFQVSQISER</sequence>
<dbReference type="Proteomes" id="UP000076502">
    <property type="component" value="Unassembled WGS sequence"/>
</dbReference>
<dbReference type="AlphaFoldDB" id="A0A154PSM9"/>
<name>A0A154PSM9_DUFNO</name>
<organism evidence="2 3">
    <name type="scientific">Dufourea novaeangliae</name>
    <name type="common">Sweat bee</name>
    <dbReference type="NCBI Taxonomy" id="178035"/>
    <lineage>
        <taxon>Eukaryota</taxon>
        <taxon>Metazoa</taxon>
        <taxon>Ecdysozoa</taxon>
        <taxon>Arthropoda</taxon>
        <taxon>Hexapoda</taxon>
        <taxon>Insecta</taxon>
        <taxon>Pterygota</taxon>
        <taxon>Neoptera</taxon>
        <taxon>Endopterygota</taxon>
        <taxon>Hymenoptera</taxon>
        <taxon>Apocrita</taxon>
        <taxon>Aculeata</taxon>
        <taxon>Apoidea</taxon>
        <taxon>Anthophila</taxon>
        <taxon>Halictidae</taxon>
        <taxon>Rophitinae</taxon>
        <taxon>Dufourea</taxon>
    </lineage>
</organism>
<evidence type="ECO:0000313" key="3">
    <source>
        <dbReference type="Proteomes" id="UP000076502"/>
    </source>
</evidence>
<gene>
    <name evidence="2" type="ORF">WN55_07942</name>
</gene>
<reference evidence="2 3" key="1">
    <citation type="submission" date="2015-07" db="EMBL/GenBank/DDBJ databases">
        <title>The genome of Dufourea novaeangliae.</title>
        <authorList>
            <person name="Pan H."/>
            <person name="Kapheim K."/>
        </authorList>
    </citation>
    <scope>NUCLEOTIDE SEQUENCE [LARGE SCALE GENOMIC DNA]</scope>
    <source>
        <strain evidence="2">0120121106</strain>
        <tissue evidence="2">Whole body</tissue>
    </source>
</reference>
<protein>
    <submittedName>
        <fullName evidence="2">Uncharacterized protein</fullName>
    </submittedName>
</protein>
<evidence type="ECO:0000256" key="1">
    <source>
        <dbReference type="SAM" id="MobiDB-lite"/>
    </source>
</evidence>
<feature type="region of interest" description="Disordered" evidence="1">
    <location>
        <begin position="66"/>
        <end position="88"/>
    </location>
</feature>
<accession>A0A154PSM9</accession>
<proteinExistence type="predicted"/>
<evidence type="ECO:0000313" key="2">
    <source>
        <dbReference type="EMBL" id="KZC14911.1"/>
    </source>
</evidence>